<dbReference type="GeneID" id="20319225"/>
<feature type="compositionally biased region" description="Basic residues" evidence="1">
    <location>
        <begin position="295"/>
        <end position="305"/>
    </location>
</feature>
<feature type="compositionally biased region" description="Polar residues" evidence="1">
    <location>
        <begin position="241"/>
        <end position="251"/>
    </location>
</feature>
<evidence type="ECO:0000256" key="1">
    <source>
        <dbReference type="SAM" id="MobiDB-lite"/>
    </source>
</evidence>
<gene>
    <name evidence="2" type="ORF">T265_05043</name>
</gene>
<feature type="region of interest" description="Disordered" evidence="1">
    <location>
        <begin position="155"/>
        <end position="194"/>
    </location>
</feature>
<feature type="compositionally biased region" description="Polar residues" evidence="1">
    <location>
        <begin position="161"/>
        <end position="176"/>
    </location>
</feature>
<dbReference type="KEGG" id="ovi:T265_05043"/>
<keyword evidence="3" id="KW-1185">Reference proteome</keyword>
<proteinExistence type="predicted"/>
<dbReference type="AlphaFoldDB" id="A0A074ZQH1"/>
<feature type="region of interest" description="Disordered" evidence="1">
    <location>
        <begin position="105"/>
        <end position="135"/>
    </location>
</feature>
<feature type="region of interest" description="Disordered" evidence="1">
    <location>
        <begin position="286"/>
        <end position="331"/>
    </location>
</feature>
<dbReference type="EMBL" id="KL596708">
    <property type="protein sequence ID" value="KER28067.1"/>
    <property type="molecule type" value="Genomic_DNA"/>
</dbReference>
<feature type="region of interest" description="Disordered" evidence="1">
    <location>
        <begin position="240"/>
        <end position="271"/>
    </location>
</feature>
<dbReference type="CTD" id="20319225"/>
<dbReference type="Proteomes" id="UP000054324">
    <property type="component" value="Unassembled WGS sequence"/>
</dbReference>
<dbReference type="OrthoDB" id="6264375at2759"/>
<evidence type="ECO:0000313" key="3">
    <source>
        <dbReference type="Proteomes" id="UP000054324"/>
    </source>
</evidence>
<name>A0A074ZQH1_OPIVI</name>
<feature type="compositionally biased region" description="Basic and acidic residues" evidence="1">
    <location>
        <begin position="107"/>
        <end position="116"/>
    </location>
</feature>
<evidence type="ECO:0000313" key="2">
    <source>
        <dbReference type="EMBL" id="KER28067.1"/>
    </source>
</evidence>
<feature type="region of interest" description="Disordered" evidence="1">
    <location>
        <begin position="203"/>
        <end position="222"/>
    </location>
</feature>
<feature type="compositionally biased region" description="Acidic residues" evidence="1">
    <location>
        <begin position="182"/>
        <end position="192"/>
    </location>
</feature>
<reference evidence="2 3" key="1">
    <citation type="submission" date="2013-11" db="EMBL/GenBank/DDBJ databases">
        <title>Opisthorchis viverrini - life in the bile duct.</title>
        <authorList>
            <person name="Young N.D."/>
            <person name="Nagarajan N."/>
            <person name="Lin S.J."/>
            <person name="Korhonen P.K."/>
            <person name="Jex A.R."/>
            <person name="Hall R.S."/>
            <person name="Safavi-Hemami H."/>
            <person name="Kaewkong W."/>
            <person name="Bertrand D."/>
            <person name="Gao S."/>
            <person name="Seet Q."/>
            <person name="Wongkham S."/>
            <person name="Teh B.T."/>
            <person name="Wongkham C."/>
            <person name="Intapan P.M."/>
            <person name="Maleewong W."/>
            <person name="Yang X."/>
            <person name="Hu M."/>
            <person name="Wang Z."/>
            <person name="Hofmann A."/>
            <person name="Sternberg P.W."/>
            <person name="Tan P."/>
            <person name="Wang J."/>
            <person name="Gasser R.B."/>
        </authorList>
    </citation>
    <scope>NUCLEOTIDE SEQUENCE [LARGE SCALE GENOMIC DNA]</scope>
</reference>
<dbReference type="RefSeq" id="XP_009168207.1">
    <property type="nucleotide sequence ID" value="XM_009169943.1"/>
</dbReference>
<protein>
    <submittedName>
        <fullName evidence="2">Uncharacterized protein</fullName>
    </submittedName>
</protein>
<feature type="compositionally biased region" description="Polar residues" evidence="1">
    <location>
        <begin position="260"/>
        <end position="270"/>
    </location>
</feature>
<organism evidence="2 3">
    <name type="scientific">Opisthorchis viverrini</name>
    <name type="common">Southeast Asian liver fluke</name>
    <dbReference type="NCBI Taxonomy" id="6198"/>
    <lineage>
        <taxon>Eukaryota</taxon>
        <taxon>Metazoa</taxon>
        <taxon>Spiralia</taxon>
        <taxon>Lophotrochozoa</taxon>
        <taxon>Platyhelminthes</taxon>
        <taxon>Trematoda</taxon>
        <taxon>Digenea</taxon>
        <taxon>Opisthorchiida</taxon>
        <taxon>Opisthorchiata</taxon>
        <taxon>Opisthorchiidae</taxon>
        <taxon>Opisthorchis</taxon>
    </lineage>
</organism>
<feature type="compositionally biased region" description="Low complexity" evidence="1">
    <location>
        <begin position="317"/>
        <end position="328"/>
    </location>
</feature>
<sequence length="344" mass="39082">MPNHRLLKRVLFFMPNSEWRKQRGGQPLTWQRSMKGITKRLGAVGATRLPGWGPRDPHCTWLETLQDMVANRCQWRSCCHSVIEIISLSRSLGMTKSALRRKINRNNADRHYENRHLSNRTRPRPTTVGRPPCESLLPDAEGFILHLSKREKDLLRRSDSEQTQIRPMDLSVNSEESNPEPIEQESFSDDEFEAHSTVSKSWVRKQLKGPHQGGISKPGCKKRHTTLLRRALLHTRLQLQNATEVSESSRQPLIDPSTRPPNTHSPSSTLLDPFTLIQRWASGSAESAMDAKTLASRKRKKKAKSKPNPGTSAGNESRSLTSLKSRSTATHHAIESFRNMLVKF</sequence>
<accession>A0A074ZQH1</accession>